<dbReference type="RefSeq" id="WP_107290114.1">
    <property type="nucleotide sequence ID" value="NZ_PYNF01000040.1"/>
</dbReference>
<sequence>MMIKQWFHSYSKDEKSKMLKDKILKTRIKLIQAINNNNREKMNELLAIYEVLVIEFENL</sequence>
<organism evidence="1 2">
    <name type="scientific">Photobacterium kishitanii</name>
    <dbReference type="NCBI Taxonomy" id="318456"/>
    <lineage>
        <taxon>Bacteria</taxon>
        <taxon>Pseudomonadati</taxon>
        <taxon>Pseudomonadota</taxon>
        <taxon>Gammaproteobacteria</taxon>
        <taxon>Vibrionales</taxon>
        <taxon>Vibrionaceae</taxon>
        <taxon>Photobacterium</taxon>
    </lineage>
</organism>
<dbReference type="Proteomes" id="UP000241426">
    <property type="component" value="Unassembled WGS sequence"/>
</dbReference>
<dbReference type="EMBL" id="PYNF01000040">
    <property type="protein sequence ID" value="PSU90859.1"/>
    <property type="molecule type" value="Genomic_DNA"/>
</dbReference>
<gene>
    <name evidence="1" type="ORF">C9J27_23460</name>
</gene>
<evidence type="ECO:0000313" key="1">
    <source>
        <dbReference type="EMBL" id="PSU90859.1"/>
    </source>
</evidence>
<comment type="caution">
    <text evidence="1">The sequence shown here is derived from an EMBL/GenBank/DDBJ whole genome shotgun (WGS) entry which is preliminary data.</text>
</comment>
<protein>
    <submittedName>
        <fullName evidence="1">Uncharacterized protein</fullName>
    </submittedName>
</protein>
<dbReference type="AlphaFoldDB" id="A0A2T3KB85"/>
<accession>A0A2T3KB85</accession>
<evidence type="ECO:0000313" key="2">
    <source>
        <dbReference type="Proteomes" id="UP000241426"/>
    </source>
</evidence>
<name>A0A2T3KB85_9GAMM</name>
<reference evidence="1 2" key="1">
    <citation type="submission" date="2018-01" db="EMBL/GenBank/DDBJ databases">
        <title>Whole genome sequencing of Histamine producing bacteria.</title>
        <authorList>
            <person name="Butler K."/>
        </authorList>
    </citation>
    <scope>NUCLEOTIDE SEQUENCE [LARGE SCALE GENOMIC DNA]</scope>
    <source>
        <strain evidence="1 2">FS-7.2</strain>
    </source>
</reference>
<proteinExistence type="predicted"/>